<dbReference type="PANTHER" id="PTHR43471">
    <property type="entry name" value="ABC TRANSPORTER PERMEASE"/>
    <property type="match status" value="1"/>
</dbReference>
<dbReference type="OrthoDB" id="9805862at2"/>
<keyword evidence="1" id="KW-0472">Membrane</keyword>
<organism evidence="2 3">
    <name type="scientific">Minwuia thermotolerans</name>
    <dbReference type="NCBI Taxonomy" id="2056226"/>
    <lineage>
        <taxon>Bacteria</taxon>
        <taxon>Pseudomonadati</taxon>
        <taxon>Pseudomonadota</taxon>
        <taxon>Alphaproteobacteria</taxon>
        <taxon>Minwuiales</taxon>
        <taxon>Minwuiaceae</taxon>
        <taxon>Minwuia</taxon>
    </lineage>
</organism>
<dbReference type="PANTHER" id="PTHR43471:SF1">
    <property type="entry name" value="ABC TRANSPORTER PERMEASE PROTEIN NOSY-RELATED"/>
    <property type="match status" value="1"/>
</dbReference>
<dbReference type="EMBL" id="PHIG01000056">
    <property type="protein sequence ID" value="PJK27709.1"/>
    <property type="molecule type" value="Genomic_DNA"/>
</dbReference>
<gene>
    <name evidence="2" type="ORF">CVT23_20685</name>
</gene>
<feature type="transmembrane region" description="Helical" evidence="1">
    <location>
        <begin position="105"/>
        <end position="129"/>
    </location>
</feature>
<name>A0A2M9FW95_9PROT</name>
<feature type="transmembrane region" description="Helical" evidence="1">
    <location>
        <begin position="51"/>
        <end position="75"/>
    </location>
</feature>
<evidence type="ECO:0000313" key="3">
    <source>
        <dbReference type="Proteomes" id="UP000229498"/>
    </source>
</evidence>
<keyword evidence="1" id="KW-1133">Transmembrane helix</keyword>
<comment type="caution">
    <text evidence="2">The sequence shown here is derived from an EMBL/GenBank/DDBJ whole genome shotgun (WGS) entry which is preliminary data.</text>
</comment>
<reference evidence="2 3" key="1">
    <citation type="submission" date="2017-11" db="EMBL/GenBank/DDBJ databases">
        <title>Draft genome sequence of Rhizobiales bacterium SY3-13.</title>
        <authorList>
            <person name="Sun C."/>
        </authorList>
    </citation>
    <scope>NUCLEOTIDE SEQUENCE [LARGE SCALE GENOMIC DNA]</scope>
    <source>
        <strain evidence="2 3">SY3-13</strain>
    </source>
</reference>
<protein>
    <recommendedName>
        <fullName evidence="4">ABC transporter permease</fullName>
    </recommendedName>
</protein>
<feature type="transmembrane region" description="Helical" evidence="1">
    <location>
        <begin position="20"/>
        <end position="39"/>
    </location>
</feature>
<keyword evidence="1" id="KW-0812">Transmembrane</keyword>
<feature type="transmembrane region" description="Helical" evidence="1">
    <location>
        <begin position="141"/>
        <end position="166"/>
    </location>
</feature>
<dbReference type="RefSeq" id="WP_109795878.1">
    <property type="nucleotide sequence ID" value="NZ_PHIG01000056.1"/>
</dbReference>
<dbReference type="GO" id="GO:0140359">
    <property type="term" value="F:ABC-type transporter activity"/>
    <property type="evidence" value="ECO:0007669"/>
    <property type="project" value="InterPro"/>
</dbReference>
<dbReference type="GO" id="GO:0005886">
    <property type="term" value="C:plasma membrane"/>
    <property type="evidence" value="ECO:0007669"/>
    <property type="project" value="UniProtKB-SubCell"/>
</dbReference>
<evidence type="ECO:0000313" key="2">
    <source>
        <dbReference type="EMBL" id="PJK27709.1"/>
    </source>
</evidence>
<dbReference type="Proteomes" id="UP000229498">
    <property type="component" value="Unassembled WGS sequence"/>
</dbReference>
<evidence type="ECO:0008006" key="4">
    <source>
        <dbReference type="Google" id="ProtNLM"/>
    </source>
</evidence>
<evidence type="ECO:0000256" key="1">
    <source>
        <dbReference type="SAM" id="Phobius"/>
    </source>
</evidence>
<keyword evidence="3" id="KW-1185">Reference proteome</keyword>
<dbReference type="AlphaFoldDB" id="A0A2M9FW95"/>
<proteinExistence type="predicted"/>
<dbReference type="Pfam" id="PF12679">
    <property type="entry name" value="ABC2_membrane_2"/>
    <property type="match status" value="1"/>
</dbReference>
<feature type="transmembrane region" description="Helical" evidence="1">
    <location>
        <begin position="173"/>
        <end position="197"/>
    </location>
</feature>
<accession>A0A2M9FW95</accession>
<sequence>MTPLVTIAGQEIRAGIRNRWVLAMTLLLAALALSLVLVGSAPTGAVGASPLAVVIVSLASLTIFLVPLVALMLSFDAIVGEAERGTLLLLMAYPISRWQIVAGKFAGHVVILALATTVGYGAAGVVLWLNAGAEAGAWGAFLALIGTSILLGAVFAALGALASVLVRERATAAGLAVGLWLVLVLLYDAALLGLLVADQGQYVTEALLDTLLLFNPADVYRLINLAGHEAVAQVAGMTLSGHSLLALYGVLAAWVAVPLGLAILFFERKQP</sequence>
<feature type="transmembrane region" description="Helical" evidence="1">
    <location>
        <begin position="245"/>
        <end position="266"/>
    </location>
</feature>